<feature type="domain" description="Amidohydrolase 3" evidence="1">
    <location>
        <begin position="71"/>
        <end position="543"/>
    </location>
</feature>
<accession>A0A7K1SCM6</accession>
<evidence type="ECO:0000313" key="2">
    <source>
        <dbReference type="EMBL" id="MVM31540.1"/>
    </source>
</evidence>
<keyword evidence="3" id="KW-1185">Reference proteome</keyword>
<dbReference type="Pfam" id="PF07969">
    <property type="entry name" value="Amidohydro_3"/>
    <property type="match status" value="1"/>
</dbReference>
<dbReference type="EMBL" id="WPIN01000005">
    <property type="protein sequence ID" value="MVM31540.1"/>
    <property type="molecule type" value="Genomic_DNA"/>
</dbReference>
<comment type="caution">
    <text evidence="2">The sequence shown here is derived from an EMBL/GenBank/DDBJ whole genome shotgun (WGS) entry which is preliminary data.</text>
</comment>
<dbReference type="CDD" id="cd01300">
    <property type="entry name" value="YtcJ_like"/>
    <property type="match status" value="1"/>
</dbReference>
<dbReference type="InterPro" id="IPR032466">
    <property type="entry name" value="Metal_Hydrolase"/>
</dbReference>
<dbReference type="InterPro" id="IPR033932">
    <property type="entry name" value="YtcJ-like"/>
</dbReference>
<proteinExistence type="predicted"/>
<dbReference type="PROSITE" id="PS51257">
    <property type="entry name" value="PROKAR_LIPOPROTEIN"/>
    <property type="match status" value="1"/>
</dbReference>
<dbReference type="RefSeq" id="WP_157586165.1">
    <property type="nucleotide sequence ID" value="NZ_WPIN01000005.1"/>
</dbReference>
<reference evidence="2 3" key="1">
    <citation type="submission" date="2019-12" db="EMBL/GenBank/DDBJ databases">
        <title>Spirosoma sp. HMF4905 genome sequencing and assembly.</title>
        <authorList>
            <person name="Kang H."/>
            <person name="Cha I."/>
            <person name="Kim H."/>
            <person name="Joh K."/>
        </authorList>
    </citation>
    <scope>NUCLEOTIDE SEQUENCE [LARGE SCALE GENOMIC DNA]</scope>
    <source>
        <strain evidence="2 3">HMF4905</strain>
    </source>
</reference>
<dbReference type="PANTHER" id="PTHR22642:SF2">
    <property type="entry name" value="PROTEIN LONG AFTER FAR-RED 3"/>
    <property type="match status" value="1"/>
</dbReference>
<organism evidence="2 3">
    <name type="scientific">Spirosoma arboris</name>
    <dbReference type="NCBI Taxonomy" id="2682092"/>
    <lineage>
        <taxon>Bacteria</taxon>
        <taxon>Pseudomonadati</taxon>
        <taxon>Bacteroidota</taxon>
        <taxon>Cytophagia</taxon>
        <taxon>Cytophagales</taxon>
        <taxon>Cytophagaceae</taxon>
        <taxon>Spirosoma</taxon>
    </lineage>
</organism>
<dbReference type="AlphaFoldDB" id="A0A7K1SCM6"/>
<dbReference type="Proteomes" id="UP000436006">
    <property type="component" value="Unassembled WGS sequence"/>
</dbReference>
<sequence>MKRLLLLFSTLSALLTGCSFKKKADLLVKNAQVYTADSSFSMADAFVIEDGKFLAVGKEQALADQYEATTTVDLNGQPVYPGFYDPHAHFLGLGQVLDQADLVGAESYDEVLERLKTFYKAHPTVLWLTGRGWDQNDWPDKVFPTKEKLDAAFPNVPVALMRVDGHALFVNSKALRLANVTAGSKLPGGEVILENGQPTGVLVDNAMQFIKRVIPRPDNADKARMLLNAQKACFTLGLTTISDAGISPDEINLIDSLQQAGKLKIRDYAMISLGEPNLNYFLKRGPFQTDRLTVRSFKLYADGALGSRGACLRQPYSDRPETSGFLLLAPSELERVTKLLYASKFQANTHCIGDSANHLMLDLYGKLLKEKNDRRWRIEHAQVVSPEDVVKFGQYSIIPSVQPTHATSDMYWAGDRLGPIRVKGAYAFNDLMKQNSLIAFGSDFPVEAPNPLFGFHAAVARQDAKNFPEGGYQMENAVDRKSALLAMTRWAAYANFEDQLRGCIAPGKQADFVVLDQDIMTVPNQKLRQTKVRQTWLGGERVY</sequence>
<dbReference type="InterPro" id="IPR013108">
    <property type="entry name" value="Amidohydro_3"/>
</dbReference>
<dbReference type="SUPFAM" id="SSF51338">
    <property type="entry name" value="Composite domain of metallo-dependent hydrolases"/>
    <property type="match status" value="1"/>
</dbReference>
<dbReference type="GO" id="GO:0016810">
    <property type="term" value="F:hydrolase activity, acting on carbon-nitrogen (but not peptide) bonds"/>
    <property type="evidence" value="ECO:0007669"/>
    <property type="project" value="InterPro"/>
</dbReference>
<dbReference type="InterPro" id="IPR011059">
    <property type="entry name" value="Metal-dep_hydrolase_composite"/>
</dbReference>
<dbReference type="SUPFAM" id="SSF51556">
    <property type="entry name" value="Metallo-dependent hydrolases"/>
    <property type="match status" value="1"/>
</dbReference>
<gene>
    <name evidence="2" type="ORF">GO755_15950</name>
</gene>
<dbReference type="Gene3D" id="3.20.20.140">
    <property type="entry name" value="Metal-dependent hydrolases"/>
    <property type="match status" value="1"/>
</dbReference>
<protein>
    <submittedName>
        <fullName evidence="2">Amidohydrolase family protein</fullName>
    </submittedName>
</protein>
<name>A0A7K1SCM6_9BACT</name>
<evidence type="ECO:0000259" key="1">
    <source>
        <dbReference type="Pfam" id="PF07969"/>
    </source>
</evidence>
<dbReference type="Gene3D" id="2.30.40.10">
    <property type="entry name" value="Urease, subunit C, domain 1"/>
    <property type="match status" value="1"/>
</dbReference>
<dbReference type="PANTHER" id="PTHR22642">
    <property type="entry name" value="IMIDAZOLONEPROPIONASE"/>
    <property type="match status" value="1"/>
</dbReference>
<keyword evidence="2" id="KW-0378">Hydrolase</keyword>
<dbReference type="Gene3D" id="3.10.310.70">
    <property type="match status" value="1"/>
</dbReference>
<evidence type="ECO:0000313" key="3">
    <source>
        <dbReference type="Proteomes" id="UP000436006"/>
    </source>
</evidence>